<evidence type="ECO:0000256" key="2">
    <source>
        <dbReference type="ARBA" id="ARBA00022801"/>
    </source>
</evidence>
<dbReference type="Gene3D" id="2.40.10.10">
    <property type="entry name" value="Trypsin-like serine proteases"/>
    <property type="match status" value="1"/>
</dbReference>
<dbReference type="PANTHER" id="PTHR24252">
    <property type="entry name" value="ACROSIN-RELATED"/>
    <property type="match status" value="1"/>
</dbReference>
<dbReference type="AlphaFoldDB" id="A0A8T2MKU3"/>
<evidence type="ECO:0000256" key="5">
    <source>
        <dbReference type="PROSITE-ProRule" id="PRU00124"/>
    </source>
</evidence>
<comment type="caution">
    <text evidence="5">Lacks conserved residue(s) required for the propagation of feature annotation.</text>
</comment>
<keyword evidence="2" id="KW-0378">Hydrolase</keyword>
<feature type="non-terminal residue" evidence="7">
    <location>
        <position position="1"/>
    </location>
</feature>
<feature type="disulfide bond" evidence="5">
    <location>
        <begin position="311"/>
        <end position="329"/>
    </location>
</feature>
<organism evidence="7 8">
    <name type="scientific">Albula glossodonta</name>
    <name type="common">roundjaw bonefish</name>
    <dbReference type="NCBI Taxonomy" id="121402"/>
    <lineage>
        <taxon>Eukaryota</taxon>
        <taxon>Metazoa</taxon>
        <taxon>Chordata</taxon>
        <taxon>Craniata</taxon>
        <taxon>Vertebrata</taxon>
        <taxon>Euteleostomi</taxon>
        <taxon>Actinopterygii</taxon>
        <taxon>Neopterygii</taxon>
        <taxon>Teleostei</taxon>
        <taxon>Albuliformes</taxon>
        <taxon>Albulidae</taxon>
        <taxon>Albula</taxon>
    </lineage>
</organism>
<dbReference type="InterPro" id="IPR035914">
    <property type="entry name" value="Sperma_CUB_dom_sf"/>
</dbReference>
<reference evidence="7" key="1">
    <citation type="thesis" date="2021" institute="BYU ScholarsArchive" country="Provo, UT, USA">
        <title>Applications of and Algorithms for Genome Assembly and Genomic Analyses with an Emphasis on Marine Teleosts.</title>
        <authorList>
            <person name="Pickett B.D."/>
        </authorList>
    </citation>
    <scope>NUCLEOTIDE SEQUENCE</scope>
    <source>
        <strain evidence="7">HI-2016</strain>
    </source>
</reference>
<dbReference type="Gene3D" id="4.10.400.10">
    <property type="entry name" value="Low-density Lipoprotein Receptor"/>
    <property type="match status" value="2"/>
</dbReference>
<dbReference type="PANTHER" id="PTHR24252:SF17">
    <property type="entry name" value="SUPPRESSOR OF TUMORIGENICITY 14 PROTEIN HOMOLOG-RELATED"/>
    <property type="match status" value="1"/>
</dbReference>
<accession>A0A8T2MKU3</accession>
<evidence type="ECO:0000259" key="6">
    <source>
        <dbReference type="PROSITE" id="PS01180"/>
    </source>
</evidence>
<dbReference type="SMART" id="SM00192">
    <property type="entry name" value="LDLa"/>
    <property type="match status" value="2"/>
</dbReference>
<comment type="caution">
    <text evidence="7">The sequence shown here is derived from an EMBL/GenBank/DDBJ whole genome shotgun (WGS) entry which is preliminary data.</text>
</comment>
<dbReference type="Proteomes" id="UP000824540">
    <property type="component" value="Unassembled WGS sequence"/>
</dbReference>
<evidence type="ECO:0000256" key="4">
    <source>
        <dbReference type="ARBA" id="ARBA00023157"/>
    </source>
</evidence>
<dbReference type="Pfam" id="PF00089">
    <property type="entry name" value="Trypsin"/>
    <property type="match status" value="1"/>
</dbReference>
<dbReference type="InterPro" id="IPR000859">
    <property type="entry name" value="CUB_dom"/>
</dbReference>
<dbReference type="PROSITE" id="PS50068">
    <property type="entry name" value="LDLRA_2"/>
    <property type="match status" value="2"/>
</dbReference>
<feature type="disulfide bond" evidence="5">
    <location>
        <begin position="323"/>
        <end position="338"/>
    </location>
</feature>
<dbReference type="CDD" id="cd00041">
    <property type="entry name" value="CUB"/>
    <property type="match status" value="1"/>
</dbReference>
<dbReference type="InterPro" id="IPR043504">
    <property type="entry name" value="Peptidase_S1_PA_chymotrypsin"/>
</dbReference>
<dbReference type="OrthoDB" id="414661at2759"/>
<sequence length="421" mass="46119">MKLISSGNVMLVTFSFNRQRDGAIFKAYFQAVPKTGVSPYPGGVPPHPRGVPHTLEVCPHTLEVCPHTPEVCPHTLEVCPHTLELCPHTPEECPIPWRCAPTPQRSAPYPGGVSPYPGGCGGTLMAWNGTVTSPYYPSHYPPNLDCSWTIRTPLPGYLLSVTIVMLDIQDSPSSDSCDKDWLDINGIRLCNPMVDSSRKRIYSSPVALHFHSDESLTHKGFYILFRAFTQETSCPRQFRCGDGRCVPLRKVCDGVRDCADGRDEARPGEVHCGNGQCKPHPSQCSTQSSVQSSCGDSSEEANCVGKCYLMCPNKVCVPKSSVCDGIIDCKDRSDEINCTRACCGTRPKKKSKIVGGADAQLGAWPWQVSLQMERYGHYDQFTSDYDIALLELSAPVFLSEWVQPVCVPASSHSFSSGANCY</sequence>
<dbReference type="InterPro" id="IPR036055">
    <property type="entry name" value="LDL_receptor-like_sf"/>
</dbReference>
<dbReference type="EMBL" id="JAFBMS010002757">
    <property type="protein sequence ID" value="KAG9328083.1"/>
    <property type="molecule type" value="Genomic_DNA"/>
</dbReference>
<evidence type="ECO:0000313" key="7">
    <source>
        <dbReference type="EMBL" id="KAG9328083.1"/>
    </source>
</evidence>
<feature type="domain" description="CUB" evidence="6">
    <location>
        <begin position="120"/>
        <end position="228"/>
    </location>
</feature>
<keyword evidence="1" id="KW-0645">Protease</keyword>
<dbReference type="InterPro" id="IPR001254">
    <property type="entry name" value="Trypsin_dom"/>
</dbReference>
<keyword evidence="4 5" id="KW-1015">Disulfide bond</keyword>
<dbReference type="GO" id="GO:0004252">
    <property type="term" value="F:serine-type endopeptidase activity"/>
    <property type="evidence" value="ECO:0007669"/>
    <property type="project" value="InterPro"/>
</dbReference>
<name>A0A8T2MKU3_9TELE</name>
<protein>
    <recommendedName>
        <fullName evidence="6">CUB domain-containing protein</fullName>
    </recommendedName>
</protein>
<dbReference type="InterPro" id="IPR023415">
    <property type="entry name" value="LDLR_class-A_CS"/>
</dbReference>
<dbReference type="SUPFAM" id="SSF49854">
    <property type="entry name" value="Spermadhesin, CUB domain"/>
    <property type="match status" value="1"/>
</dbReference>
<dbReference type="SUPFAM" id="SSF57424">
    <property type="entry name" value="LDL receptor-like module"/>
    <property type="match status" value="2"/>
</dbReference>
<evidence type="ECO:0000313" key="8">
    <source>
        <dbReference type="Proteomes" id="UP000824540"/>
    </source>
</evidence>
<dbReference type="GO" id="GO:0006508">
    <property type="term" value="P:proteolysis"/>
    <property type="evidence" value="ECO:0007669"/>
    <property type="project" value="UniProtKB-KW"/>
</dbReference>
<dbReference type="CDD" id="cd00112">
    <property type="entry name" value="LDLa"/>
    <property type="match status" value="2"/>
</dbReference>
<dbReference type="PRINTS" id="PR00261">
    <property type="entry name" value="LDLRECEPTOR"/>
</dbReference>
<dbReference type="InterPro" id="IPR009003">
    <property type="entry name" value="Peptidase_S1_PA"/>
</dbReference>
<gene>
    <name evidence="7" type="ORF">JZ751_016602</name>
</gene>
<dbReference type="SMART" id="SM00042">
    <property type="entry name" value="CUB"/>
    <property type="match status" value="1"/>
</dbReference>
<dbReference type="Pfam" id="PF00431">
    <property type="entry name" value="CUB"/>
    <property type="match status" value="1"/>
</dbReference>
<proteinExistence type="predicted"/>
<dbReference type="SUPFAM" id="SSF50494">
    <property type="entry name" value="Trypsin-like serine proteases"/>
    <property type="match status" value="1"/>
</dbReference>
<dbReference type="Pfam" id="PF00057">
    <property type="entry name" value="Ldl_recept_a"/>
    <property type="match status" value="2"/>
</dbReference>
<evidence type="ECO:0000256" key="3">
    <source>
        <dbReference type="ARBA" id="ARBA00022825"/>
    </source>
</evidence>
<dbReference type="InterPro" id="IPR002172">
    <property type="entry name" value="LDrepeatLR_classA_rpt"/>
</dbReference>
<keyword evidence="8" id="KW-1185">Reference proteome</keyword>
<feature type="disulfide bond" evidence="5">
    <location>
        <begin position="240"/>
        <end position="258"/>
    </location>
</feature>
<dbReference type="PROSITE" id="PS01180">
    <property type="entry name" value="CUB"/>
    <property type="match status" value="1"/>
</dbReference>
<evidence type="ECO:0000256" key="1">
    <source>
        <dbReference type="ARBA" id="ARBA00022670"/>
    </source>
</evidence>
<dbReference type="Gene3D" id="2.60.120.290">
    <property type="entry name" value="Spermadhesin, CUB domain"/>
    <property type="match status" value="1"/>
</dbReference>
<dbReference type="PROSITE" id="PS01209">
    <property type="entry name" value="LDLRA_1"/>
    <property type="match status" value="1"/>
</dbReference>
<keyword evidence="3" id="KW-0720">Serine protease</keyword>